<protein>
    <recommendedName>
        <fullName evidence="3">Golvesin/Xly CBD-like domain-containing protein</fullName>
    </recommendedName>
</protein>
<proteinExistence type="predicted"/>
<gene>
    <name evidence="4" type="ORF">ITX44_06275</name>
</gene>
<keyword evidence="5" id="KW-1185">Reference proteome</keyword>
<keyword evidence="2" id="KW-0732">Signal</keyword>
<reference evidence="4 5" key="1">
    <citation type="submission" date="2021-01" db="EMBL/GenBank/DDBJ databases">
        <title>Streptomyces acididurans sp. nov., isolated from a peat swamp forest soil.</title>
        <authorList>
            <person name="Chantavorakit T."/>
            <person name="Duangmal K."/>
        </authorList>
    </citation>
    <scope>NUCLEOTIDE SEQUENCE [LARGE SCALE GENOMIC DNA]</scope>
    <source>
        <strain evidence="4 5">KK5PA1</strain>
    </source>
</reference>
<feature type="signal peptide" evidence="2">
    <location>
        <begin position="1"/>
        <end position="32"/>
    </location>
</feature>
<feature type="chain" id="PRO_5046502707" description="Golvesin/Xly CBD-like domain-containing protein" evidence="2">
    <location>
        <begin position="33"/>
        <end position="1404"/>
    </location>
</feature>
<dbReference type="Gene3D" id="1.10.530.10">
    <property type="match status" value="1"/>
</dbReference>
<feature type="compositionally biased region" description="Low complexity" evidence="1">
    <location>
        <begin position="39"/>
        <end position="61"/>
    </location>
</feature>
<evidence type="ECO:0000313" key="5">
    <source>
        <dbReference type="Proteomes" id="UP000749040"/>
    </source>
</evidence>
<comment type="caution">
    <text evidence="4">The sequence shown here is derived from an EMBL/GenBank/DDBJ whole genome shotgun (WGS) entry which is preliminary data.</text>
</comment>
<dbReference type="EMBL" id="JADKYB010000003">
    <property type="protein sequence ID" value="MBM9504146.1"/>
    <property type="molecule type" value="Genomic_DNA"/>
</dbReference>
<dbReference type="Pfam" id="PF25275">
    <property type="entry name" value="Golvesin_C"/>
    <property type="match status" value="1"/>
</dbReference>
<evidence type="ECO:0000259" key="3">
    <source>
        <dbReference type="Pfam" id="PF25275"/>
    </source>
</evidence>
<name>A0ABS2TNU3_9ACTN</name>
<dbReference type="InterPro" id="IPR033803">
    <property type="entry name" value="CBD-like_Golvesin-Xly"/>
</dbReference>
<feature type="domain" description="Golvesin/Xly CBD-like" evidence="3">
    <location>
        <begin position="855"/>
        <end position="950"/>
    </location>
</feature>
<accession>A0ABS2TNU3</accession>
<evidence type="ECO:0000256" key="2">
    <source>
        <dbReference type="SAM" id="SignalP"/>
    </source>
</evidence>
<sequence length="1404" mass="146536">MHRTWARHVLATSATVATTAVLLSLSGPPALAAPPTPKPTSTAPAPAKHRSSAPAAATSPTERARYLGPGWYDSRDLILDTAEDSAGYHLFTAAGRSGFVWQPLATLKPLDLDASAWTGYSCPTGDGKHVVAVVAPAGFADVPTLRDRGAFAYVVDVPDGKVHPVTSGVALTYSSPGCGAGDDAVLTRSLGTDEQGTQLLTVHADTATVSAPITEPGQLTSAVPAGKGRILAARGASLVQVDERGTVQALATGPGQVFDIVADQAGNATFLAKHGVDADVLRVAGGRLTRLAHGELTSTGLFNGRGGHAVLVARSLSGSVPHGVATTITGSLPDVVDGVSLDGQAVAGHAASARPAADGTTAGHSSASDAGRIAVQLVATATGRTLPGSTGLGRAAPATTAVSRTGFATGATAPGRLSTAATAPQTLACAVPRNDPTLQAMQPGAPQVQRAVDLAVTGQLTDQRPANFLNMGLAAYQPSADFPPHALTGGGTVPAQVFLGLLAQESNFEQASWHSLPGLSGNPLIADYYGSAGTVDVINYAAADCGYGIAQVTTGMAAYDPTYSQHGKMKIAVDYEENIAAGLQILEDKWNQLAAAGTIANNGDPSKIENWYLALWAYNTGFHPADSSGNSGLGWTNNPVNPAYPPNRDLFLRNGYGDASHPADWPYQERVLGWVEHPILNYKSQTSYLTPRYSGAIRGLIIPPTTLFCDGSDNCDASDPTKTFCGYGNLTKDDPLYYHCWWHQPVTWAPDCATSCATQSLAFAPGSADPGVTNPHPADCQSSLPAGAVIVDELATPSQNTAGCTGMNWTNGGAFTMTYGTNAAGDPIAAIDTHQLGAGFGGHLYFTHNRAASDPQHQVTGTWTAPLPSSLYHVLAHTPSTGGTTDSAHYKVTAADGTVYDRPISQHTSADEWQSVGYFQLGSNAQVTLNNVTDDSKLGTHDVAFDAVAFVPVSGTFQHHSFDAVSLFDPQQDITTHAPSSFQSPLNTMPMLYAWGLDRTVGGPDWANPQQQDVGLGGMSFPSCDTGPKTANCVGQATLTAVQNWGNEVQEAGDTATGTGTPDGMTPARLMQFSVPRPDLSKTPDQNYAADTSYKQKTHIDVTYAVDANGNVFSGSQSAVVTSRTGTTELPDWLVAFVAGVQTDYGIPIPDLSYDEVDANTYTGDPTHVPNPLVTGTAPGQAYMPHVSAPQVDSTGKCVAVKSISGGSIGYRPLDTQSGRTDANFSAWVGQIRNAVNAGRMPPQMATTATDFYNMFFRGWGDTNGSLFNGAPPIWQQVDMAFCSDGTVKSTQTVPNGDDSPENSLVAQSYMPNLYLYLDGKMVDQTGHPTTKPVQTGDFVNFSNIPGVNSDAGNAYDNCNITERGNGGNPWNIGPPAPGTSQNATPRHLIYCDDLSWYDDTYAP</sequence>
<dbReference type="InterPro" id="IPR023346">
    <property type="entry name" value="Lysozyme-like_dom_sf"/>
</dbReference>
<evidence type="ECO:0000256" key="1">
    <source>
        <dbReference type="SAM" id="MobiDB-lite"/>
    </source>
</evidence>
<organism evidence="4 5">
    <name type="scientific">Actinacidiphila acididurans</name>
    <dbReference type="NCBI Taxonomy" id="2784346"/>
    <lineage>
        <taxon>Bacteria</taxon>
        <taxon>Bacillati</taxon>
        <taxon>Actinomycetota</taxon>
        <taxon>Actinomycetes</taxon>
        <taxon>Kitasatosporales</taxon>
        <taxon>Streptomycetaceae</taxon>
        <taxon>Actinacidiphila</taxon>
    </lineage>
</organism>
<dbReference type="Proteomes" id="UP000749040">
    <property type="component" value="Unassembled WGS sequence"/>
</dbReference>
<dbReference type="SUPFAM" id="SSF53955">
    <property type="entry name" value="Lysozyme-like"/>
    <property type="match status" value="1"/>
</dbReference>
<dbReference type="RefSeq" id="WP_205356027.1">
    <property type="nucleotide sequence ID" value="NZ_JADKYB010000003.1"/>
</dbReference>
<feature type="region of interest" description="Disordered" evidence="1">
    <location>
        <begin position="32"/>
        <end position="61"/>
    </location>
</feature>
<evidence type="ECO:0000313" key="4">
    <source>
        <dbReference type="EMBL" id="MBM9504146.1"/>
    </source>
</evidence>